<dbReference type="GO" id="GO:0006040">
    <property type="term" value="P:amino sugar metabolic process"/>
    <property type="evidence" value="ECO:0007669"/>
    <property type="project" value="InterPro"/>
</dbReference>
<dbReference type="Pfam" id="PF03702">
    <property type="entry name" value="AnmK"/>
    <property type="match status" value="1"/>
</dbReference>
<dbReference type="PANTHER" id="PTHR30605:SF0">
    <property type="entry name" value="ANHYDRO-N-ACETYLMURAMIC ACID KINASE"/>
    <property type="match status" value="1"/>
</dbReference>
<gene>
    <name evidence="1" type="ORF">K8352_06860</name>
</gene>
<dbReference type="GO" id="GO:0016301">
    <property type="term" value="F:kinase activity"/>
    <property type="evidence" value="ECO:0007669"/>
    <property type="project" value="UniProtKB-KW"/>
</dbReference>
<name>A0AAE3EVJ5_9FLAO</name>
<reference evidence="1" key="1">
    <citation type="submission" date="2023-02" db="EMBL/GenBank/DDBJ databases">
        <title>Genome of Flavobacteriaceae gen. nov. sp. strain F89.</title>
        <authorList>
            <person name="Wang Y."/>
        </authorList>
    </citation>
    <scope>NUCLEOTIDE SEQUENCE</scope>
    <source>
        <strain evidence="1">F89</strain>
    </source>
</reference>
<dbReference type="InterPro" id="IPR043129">
    <property type="entry name" value="ATPase_NBD"/>
</dbReference>
<dbReference type="Gene3D" id="3.30.420.40">
    <property type="match status" value="2"/>
</dbReference>
<dbReference type="GO" id="GO:0016773">
    <property type="term" value="F:phosphotransferase activity, alcohol group as acceptor"/>
    <property type="evidence" value="ECO:0007669"/>
    <property type="project" value="InterPro"/>
</dbReference>
<keyword evidence="2" id="KW-1185">Reference proteome</keyword>
<evidence type="ECO:0000313" key="2">
    <source>
        <dbReference type="Proteomes" id="UP001200642"/>
    </source>
</evidence>
<accession>A0AAE3EVJ5</accession>
<dbReference type="InterPro" id="IPR005338">
    <property type="entry name" value="Anhydro_N_Ac-Mur_kinase"/>
</dbReference>
<dbReference type="EC" id="2.7.1.170" evidence="1"/>
<dbReference type="SUPFAM" id="SSF53067">
    <property type="entry name" value="Actin-like ATPase domain"/>
    <property type="match status" value="1"/>
</dbReference>
<dbReference type="PANTHER" id="PTHR30605">
    <property type="entry name" value="ANHYDRO-N-ACETYLMURAMIC ACID KINASE"/>
    <property type="match status" value="1"/>
</dbReference>
<dbReference type="AlphaFoldDB" id="A0AAE3EVJ5"/>
<comment type="caution">
    <text evidence="1">The sequence shown here is derived from an EMBL/GenBank/DDBJ whole genome shotgun (WGS) entry which is preliminary data.</text>
</comment>
<organism evidence="1 2">
    <name type="scientific">Cerina litoralis</name>
    <dbReference type="NCBI Taxonomy" id="2874477"/>
    <lineage>
        <taxon>Bacteria</taxon>
        <taxon>Pseudomonadati</taxon>
        <taxon>Bacteroidota</taxon>
        <taxon>Flavobacteriia</taxon>
        <taxon>Flavobacteriales</taxon>
        <taxon>Flavobacteriaceae</taxon>
        <taxon>Cerina</taxon>
    </lineage>
</organism>
<dbReference type="GO" id="GO:0005524">
    <property type="term" value="F:ATP binding"/>
    <property type="evidence" value="ECO:0007669"/>
    <property type="project" value="InterPro"/>
</dbReference>
<sequence length="362" mass="40138">MHQSKTYKTLGLMSGTSLDGLDLAYCHIWQTENRWQYDIKKTKSVAYDDDMRDKLKNSIYLPADELLIFHNIYGTWLGKQVKAFVSDLNLSVDFVSSHGHTTHHQPQKGITFQIGSGQHLANACGLKTICDFRANDVALGGQGAPLVPIGDRLFFGGYDFCLNLGGIANISFEKEGQRIAYDIGLANMILNHITQQHRLPYDAGGRLARSGKINSDLLQKLNALEFYRLPFPKSVGYEWFVQEVVPSVTEAKDSMENLLHTAIHHICEQIAAQVLNNTQKPASSLLVTGGGALNDFLMETLQKKLGNRAEVVLPSKTVIEYKEALIFALMGVLRWEGKINCLSSVTGAKRDCTGGVLYLPSF</sequence>
<keyword evidence="1" id="KW-0418">Kinase</keyword>
<dbReference type="RefSeq" id="WP_317901605.1">
    <property type="nucleotide sequence ID" value="NZ_JAIRBC010000008.1"/>
</dbReference>
<evidence type="ECO:0000313" key="1">
    <source>
        <dbReference type="EMBL" id="MCG2460461.1"/>
    </source>
</evidence>
<protein>
    <submittedName>
        <fullName evidence="1">Anhydro-N-acetylmuramic acid kinase</fullName>
        <ecNumber evidence="1">2.7.1.170</ecNumber>
    </submittedName>
</protein>
<keyword evidence="1" id="KW-0808">Transferase</keyword>
<dbReference type="NCBIfam" id="NF007144">
    <property type="entry name" value="PRK09585.2-3"/>
    <property type="match status" value="1"/>
</dbReference>
<proteinExistence type="predicted"/>
<dbReference type="GO" id="GO:0009254">
    <property type="term" value="P:peptidoglycan turnover"/>
    <property type="evidence" value="ECO:0007669"/>
    <property type="project" value="InterPro"/>
</dbReference>
<dbReference type="Proteomes" id="UP001200642">
    <property type="component" value="Unassembled WGS sequence"/>
</dbReference>
<dbReference type="EMBL" id="JAIRBC010000008">
    <property type="protein sequence ID" value="MCG2460461.1"/>
    <property type="molecule type" value="Genomic_DNA"/>
</dbReference>